<keyword evidence="3" id="KW-1185">Reference proteome</keyword>
<evidence type="ECO:0000256" key="1">
    <source>
        <dbReference type="SAM" id="Phobius"/>
    </source>
</evidence>
<dbReference type="RefSeq" id="WP_274356753.1">
    <property type="nucleotide sequence ID" value="NZ_CP118099.1"/>
</dbReference>
<evidence type="ECO:0000313" key="2">
    <source>
        <dbReference type="EMBL" id="WDH75764.1"/>
    </source>
</evidence>
<name>A0ABY7X0X7_9BACL</name>
<keyword evidence="1" id="KW-0472">Membrane</keyword>
<keyword evidence="1" id="KW-1133">Transmembrane helix</keyword>
<evidence type="ECO:0000313" key="3">
    <source>
        <dbReference type="Proteomes" id="UP001213680"/>
    </source>
</evidence>
<sequence length="58" mass="6250">MKRLLVICIIGLIGGNTLTLIALTTNIPKHMSQLFMLGGMGVTVLSIVGIVATKYYTR</sequence>
<dbReference type="EMBL" id="CP118099">
    <property type="protein sequence ID" value="WDH75764.1"/>
    <property type="molecule type" value="Genomic_DNA"/>
</dbReference>
<keyword evidence="1" id="KW-0812">Transmembrane</keyword>
<dbReference type="Proteomes" id="UP001213680">
    <property type="component" value="Chromosome"/>
</dbReference>
<proteinExistence type="predicted"/>
<organism evidence="2 3">
    <name type="scientific">Exiguobacterium marinum</name>
    <dbReference type="NCBI Taxonomy" id="273528"/>
    <lineage>
        <taxon>Bacteria</taxon>
        <taxon>Bacillati</taxon>
        <taxon>Bacillota</taxon>
        <taxon>Bacilli</taxon>
        <taxon>Bacillales</taxon>
        <taxon>Bacillales Family XII. Incertae Sedis</taxon>
        <taxon>Exiguobacterium</taxon>
    </lineage>
</organism>
<reference evidence="2 3" key="1">
    <citation type="submission" date="2023-02" db="EMBL/GenBank/DDBJ databases">
        <title>A bacterium isolated from plastisphere.</title>
        <authorList>
            <person name="Sun Y."/>
        </authorList>
    </citation>
    <scope>NUCLEOTIDE SEQUENCE [LARGE SCALE GENOMIC DNA]</scope>
    <source>
        <strain evidence="3">a-1</strain>
    </source>
</reference>
<accession>A0ABY7X0X7</accession>
<protein>
    <submittedName>
        <fullName evidence="2">Uncharacterized protein</fullName>
    </submittedName>
</protein>
<gene>
    <name evidence="2" type="ORF">PTI97_13155</name>
</gene>
<feature type="transmembrane region" description="Helical" evidence="1">
    <location>
        <begin position="35"/>
        <end position="56"/>
    </location>
</feature>